<keyword evidence="1" id="KW-0812">Transmembrane</keyword>
<dbReference type="EMBL" id="QJHK01000021">
    <property type="protein sequence ID" value="PXY39241.1"/>
    <property type="molecule type" value="Genomic_DNA"/>
</dbReference>
<keyword evidence="3" id="KW-1185">Reference proteome</keyword>
<sequence length="2601" mass="274932">MKNPTTFKPAELVLAMITNFVLFAENQYNDLSALFSHKKEVKYLKAIKIKSTAILVFLLFFAFNIGQAQVGTKFSARLDDGKGNKYIKVQGDIKLIGNTILTPNGKRLPFNDAGNNNDLDAVYVDIDGDNSTVSSSSANLLINNGCKRIVFAGLYWSAMYPNEASTDRNCFNCGTAPRNDWNQVKFKVPGGTYQTLTATGPNEVIFKGANTNDFNNGVYVCFKDVTSMLQALTNADGTYTVANLRATTGIRQGGSAGGWTLAVIYESPTVSSKYISIFDGAQMTNVDAANLLLKVDIPISGFQTLPSPLPVLAKVGVAALDGDYSKNGDGLLFKNGAAVTANSAFTPITNTLNPTTLTPEENSNFFNASITVDNAQVTNRNPTNQNNLGFDIDYLAIPNPSNSVIPNGATNGTFRMFTNTTGGDGYAAFLATFAVDIIEPKITLTKEVFDYSTTPPTNMINKDVTLGKELNYVIGFQNQGNDNATNFTITDILPVNTKFNYPADIVSLPADIVISGVTYKVTHTYDAATRTITFTIPKQFVEVSDPRYTIRFKVKVVESCSEISDVCSNIVQNTALSNYSGTYNTSTFGDKSLDSYTSCNIGIPQSTNFLVDVDDCKFEKTEILCGTSIQIKAANGYSSYSWSTSPTGTPVIATGQTLTVVKEGVYYVQNTAPAPCLSIAEKFTVTLPNGLMENPVLPYARAPYAGNITQCPDSGKFLPNLFLCGANDFRDIKTGISATGTTIVWEKLNEASCTAVVNDKCANESTSCSWTQVATGPDYKADTKGQYRLTITYQNNCFNQFYFNVYKNELNPTISYNDIYCNTKGKITVNGVPAGYEYSLTKTGTYQDSNVFSPINTAGNYTVYIKQKNVTTNPCIFEVSVNIVDRKLDVEIIPTSPICYGDKGSIKVNTSGVRGQYYYELFKNGSSVQKVGPVTSADYLFNNLDAGGYRVEVKTEDGCIFNNYYIPINDSAGEIKATAAISRPLTDCTTGIIKITATQDRNYSNSFYYFVNGSSTFQTSNEIEVTTPDLYTIRVVGTNNCEKIITINVPKTPKPTYTISSGSTINCYGDPAQITINVTSSTAGYTMGYSINGGGTYQTSPVFSNLTPGTYSVKVKYSVTYPISNWPYTETKECSDPAQTVIITGPSSAITASAGVAELAGCGPLQGGQPTGLIRFTNVEGGTAPYQYSFDGGATWQASAQKYVVSSTVSYDLRVKDSKGCIYKIPYNVVLDPKPEDPVIDSNINPVFNCDGTATATVVVNTPTTSGSTTYTYEYYLDGVLNTNTPSNTFLNVPSGSHTVKVKYNISTVSTYSNLLQEDFGKGGYTTTPGISPVYCFEDESTPHPASWPVATCGPITDYQINDGKYAVASSIKTNFGGTWIVAKDHTTPTDALGRFLCVNIGSSAGVGGIIYSKPIKDVIENQPVLISLWAENLMKSSTGSEYSNPKLTIQLVDNLDPVTGGGTIVATTDTANPWDVPRNEKWEYKELSLNPGTYKNLSFVIRSYNTAFSGNDVLLDDIWVRQIPKSCGNEKSFPIVIDSNGAFNVPTPGIQDTKCSTSNDGSITINVANFNTTTGFYYSIDNGSNWISSTTSPVIVSGLGAGTYKVIVKYDAAGTCKFTFDSEIKAPQPIFVQADKTAPTCTTPATITVTTVTGGTGSYQYQLSNASGIVKPFQSSKTFTNVAPGTYTVMVKDTNNCLSAESLPITISAITSPSASLAASTDWCYTPSNPASLVVTATGGLPPYTYKLDSNAAVNTNTFNNVTPGTHTILVTDSNNCTAPAITNIVIEPQLQLDATLVQDLTCLVNASITTAVAGGYGAPYTYTVSRNGGTATTVASFPYTATQAGNYVFTVTDSKGCTATSNTIEVSLKTTPTLTTNKTDITCNNANNGTITVTAANGFTSVYTYAIKLSSAAAYTTQATNQFTGLGAGTYNIKVIDSKGCESAVSNVTIINPTTVGGTISATDLRCSSTGTVPAVVTVVASGGSGSYQYSFNGTTNFTNTNTYSTSVAGTVTAYIKDVNGCQIGPLSVVIGALEPITNITIVDNGYDCSTTPVGGQVSLTVVKTGTLNPISYQIISGPSGYNATANSTGIFQGLAAGSYVFQATDTKTNCTFTKTHTISGIPAITAGGSVISTIKCFEGTGNIQFTVSGISTSGYDYVVKNSGNVTVDSNINQTASTVNVNNLPVGSYTITVTDRKTNCTATYTITLTQPSSSLSITSAVGTNVNCNNDNSQITVTATGGTASYSYAYAVSPSTVPTSAYASGSVLTVDTNSGVNLVWDVYVKDANGCPAKRTVNITSDGLPSVTALVSNQCTGSGSTFQIVASGTGGLAPLTYGIGGTTGAFQSSPVFSVSAGTYTVHVKDANGCIMPSAAVTVYPQLTASAAVTRELSCSPTTPQAQITLTASGGRTSYTYEVSTNGGTSYTGMATNVYTASAAGTYTFKITDANSCTVTTTTTVNTITNPTVTASQVNVSCNGGSNGSVILTGADGSGGYTYSNNATTGFSTTATFTGLSQGSYTFYVKDSKGCTGLVNVTITQPTALTTTASATPFKCNATNNVKQSSDVTIDVPTTGTAPYTYSFQGGAFTGVRTFSVADNGT</sequence>
<accession>A0A2V4BKC0</accession>
<dbReference type="InterPro" id="IPR025667">
    <property type="entry name" value="SprB_repeat"/>
</dbReference>
<comment type="caution">
    <text evidence="2">The sequence shown here is derived from an EMBL/GenBank/DDBJ whole genome shotgun (WGS) entry which is preliminary data.</text>
</comment>
<evidence type="ECO:0000313" key="2">
    <source>
        <dbReference type="EMBL" id="PXY39241.1"/>
    </source>
</evidence>
<protein>
    <recommendedName>
        <fullName evidence="4">MAM domain-containing protein</fullName>
    </recommendedName>
</protein>
<dbReference type="Proteomes" id="UP000247903">
    <property type="component" value="Unassembled WGS sequence"/>
</dbReference>
<reference evidence="2 3" key="1">
    <citation type="submission" date="2018-05" db="EMBL/GenBank/DDBJ databases">
        <title>Flavobacterium sp. strain IMCC34759, incomplete genome.</title>
        <authorList>
            <person name="Joung Y."/>
            <person name="Cho J."/>
        </authorList>
    </citation>
    <scope>NUCLEOTIDE SEQUENCE [LARGE SCALE GENOMIC DNA]</scope>
    <source>
        <strain evidence="2 3">IMCC34759</strain>
    </source>
</reference>
<name>A0A2V4BKC0_9FLAO</name>
<keyword evidence="1" id="KW-0472">Membrane</keyword>
<dbReference type="RefSeq" id="WP_110308116.1">
    <property type="nucleotide sequence ID" value="NZ_QJHK01000021.1"/>
</dbReference>
<evidence type="ECO:0008006" key="4">
    <source>
        <dbReference type="Google" id="ProtNLM"/>
    </source>
</evidence>
<dbReference type="OrthoDB" id="607469at2"/>
<evidence type="ECO:0000313" key="3">
    <source>
        <dbReference type="Proteomes" id="UP000247903"/>
    </source>
</evidence>
<dbReference type="Pfam" id="PF13573">
    <property type="entry name" value="SprB"/>
    <property type="match status" value="2"/>
</dbReference>
<feature type="transmembrane region" description="Helical" evidence="1">
    <location>
        <begin position="49"/>
        <end position="66"/>
    </location>
</feature>
<organism evidence="2 3">
    <name type="scientific">Flavobacterium cheongpyeongense</name>
    <dbReference type="NCBI Taxonomy" id="2212651"/>
    <lineage>
        <taxon>Bacteria</taxon>
        <taxon>Pseudomonadati</taxon>
        <taxon>Bacteroidota</taxon>
        <taxon>Flavobacteriia</taxon>
        <taxon>Flavobacteriales</taxon>
        <taxon>Flavobacteriaceae</taxon>
        <taxon>Flavobacterium</taxon>
    </lineage>
</organism>
<gene>
    <name evidence="2" type="ORF">DMB65_18495</name>
</gene>
<keyword evidence="1" id="KW-1133">Transmembrane helix</keyword>
<feature type="non-terminal residue" evidence="2">
    <location>
        <position position="2601"/>
    </location>
</feature>
<evidence type="ECO:0000256" key="1">
    <source>
        <dbReference type="SAM" id="Phobius"/>
    </source>
</evidence>
<proteinExistence type="predicted"/>